<proteinExistence type="inferred from homology"/>
<dbReference type="CDD" id="cd00062">
    <property type="entry name" value="FN2"/>
    <property type="match status" value="1"/>
</dbReference>
<evidence type="ECO:0000313" key="10">
    <source>
        <dbReference type="Ensembl" id="ENSCHIP00000020108.1"/>
    </source>
</evidence>
<feature type="chain" id="PRO_5019475848" description="Fibronectin type-II domain-containing protein" evidence="8">
    <location>
        <begin position="26"/>
        <end position="152"/>
    </location>
</feature>
<dbReference type="InterPro" id="IPR051666">
    <property type="entry name" value="SP_Capacitation_Regulator"/>
</dbReference>
<dbReference type="Ensembl" id="ENSCHIT00000027937.1">
    <property type="protein sequence ID" value="ENSCHIP00000020108.1"/>
    <property type="gene ID" value="ENSCHIG00000018879.1"/>
</dbReference>
<evidence type="ECO:0000256" key="3">
    <source>
        <dbReference type="ARBA" id="ARBA00022525"/>
    </source>
</evidence>
<name>A0A452F6W7_CAPHI</name>
<evidence type="ECO:0000256" key="6">
    <source>
        <dbReference type="ARBA" id="ARBA00023279"/>
    </source>
</evidence>
<dbReference type="InterPro" id="IPR000562">
    <property type="entry name" value="FN_type2_dom"/>
</dbReference>
<evidence type="ECO:0000256" key="2">
    <source>
        <dbReference type="ARBA" id="ARBA00010011"/>
    </source>
</evidence>
<dbReference type="GO" id="GO:0008201">
    <property type="term" value="F:heparin binding"/>
    <property type="evidence" value="ECO:0007669"/>
    <property type="project" value="TreeGrafter"/>
</dbReference>
<dbReference type="GO" id="GO:0033700">
    <property type="term" value="P:phospholipid efflux"/>
    <property type="evidence" value="ECO:0007669"/>
    <property type="project" value="UniProtKB-ARBA"/>
</dbReference>
<dbReference type="GO" id="GO:0005615">
    <property type="term" value="C:extracellular space"/>
    <property type="evidence" value="ECO:0007669"/>
    <property type="project" value="UniProtKB-ARBA"/>
</dbReference>
<dbReference type="InterPro" id="IPR036943">
    <property type="entry name" value="FN_type2_sf"/>
</dbReference>
<feature type="disulfide bond" evidence="7">
    <location>
        <begin position="108"/>
        <end position="134"/>
    </location>
</feature>
<keyword evidence="3" id="KW-0964">Secreted</keyword>
<reference evidence="10" key="2">
    <citation type="submission" date="2025-08" db="UniProtKB">
        <authorList>
            <consortium name="Ensembl"/>
        </authorList>
    </citation>
    <scope>IDENTIFICATION</scope>
</reference>
<evidence type="ECO:0000259" key="9">
    <source>
        <dbReference type="PROSITE" id="PS51092"/>
    </source>
</evidence>
<dbReference type="PRINTS" id="PR00013">
    <property type="entry name" value="FNTYPEII"/>
</dbReference>
<dbReference type="PROSITE" id="PS51092">
    <property type="entry name" value="FN2_2"/>
    <property type="match status" value="2"/>
</dbReference>
<evidence type="ECO:0000256" key="8">
    <source>
        <dbReference type="SAM" id="SignalP"/>
    </source>
</evidence>
<sequence length="152" mass="18008">MAPRLGLFLIWAGVPVFLQLHPVNGDEPPPYVYNLPETPTTTSSYTIPGFQVEKPHEDDSPPCAFPFTYRRKIYYKCTSVNSEREWCSLDEDYVGRWKICSDGDRPKCHFPFIYRDKRYFRCTTEGSAYGLAWCSLTEYFEREYAWQYCDRY</sequence>
<dbReference type="PANTHER" id="PTHR22918:SF1">
    <property type="entry name" value="FIBRONECTIN TYPE-II DOMAIN-CONTAINING PROTEIN"/>
    <property type="match status" value="1"/>
</dbReference>
<dbReference type="STRING" id="9925.ENSCHIP00000020108"/>
<dbReference type="SMART" id="SM00059">
    <property type="entry name" value="FN2"/>
    <property type="match status" value="2"/>
</dbReference>
<dbReference type="AlphaFoldDB" id="A0A452F6W7"/>
<accession>A0A452F6W7</accession>
<comment type="caution">
    <text evidence="7">Lacks conserved residue(s) required for the propagation of feature annotation.</text>
</comment>
<dbReference type="SUPFAM" id="SSF57440">
    <property type="entry name" value="Kringle-like"/>
    <property type="match status" value="2"/>
</dbReference>
<dbReference type="EMBL" id="LWLT01000020">
    <property type="status" value="NOT_ANNOTATED_CDS"/>
    <property type="molecule type" value="Genomic_DNA"/>
</dbReference>
<feature type="domain" description="Fibronectin type-II" evidence="9">
    <location>
        <begin position="58"/>
        <end position="102"/>
    </location>
</feature>
<dbReference type="FunFam" id="2.10.10.10:FF:000005">
    <property type="entry name" value="Epididymal sperm binding protein 1"/>
    <property type="match status" value="1"/>
</dbReference>
<feature type="signal peptide" evidence="8">
    <location>
        <begin position="1"/>
        <end position="25"/>
    </location>
</feature>
<dbReference type="Pfam" id="PF00040">
    <property type="entry name" value="fn2"/>
    <property type="match status" value="2"/>
</dbReference>
<evidence type="ECO:0000256" key="5">
    <source>
        <dbReference type="ARBA" id="ARBA00023157"/>
    </source>
</evidence>
<dbReference type="InterPro" id="IPR013806">
    <property type="entry name" value="Kringle-like"/>
</dbReference>
<dbReference type="Gene3D" id="2.10.10.10">
    <property type="entry name" value="Fibronectin, type II, collagen-binding"/>
    <property type="match status" value="2"/>
</dbReference>
<keyword evidence="11" id="KW-1185">Reference proteome</keyword>
<dbReference type="FunFam" id="2.10.10.10:FF:000003">
    <property type="entry name" value="binder of sperm protein homolog 1"/>
    <property type="match status" value="1"/>
</dbReference>
<dbReference type="Proteomes" id="UP000291000">
    <property type="component" value="Chromosome 18"/>
</dbReference>
<dbReference type="GO" id="GO:0009986">
    <property type="term" value="C:cell surface"/>
    <property type="evidence" value="ECO:0007669"/>
    <property type="project" value="TreeGrafter"/>
</dbReference>
<dbReference type="PANTHER" id="PTHR22918">
    <property type="entry name" value="SEMINAL PLASMA PROTEIN"/>
    <property type="match status" value="1"/>
</dbReference>
<dbReference type="OMA" id="VEKPHED"/>
<comment type="subcellular location">
    <subcellularLocation>
        <location evidence="1">Secreted</location>
    </subcellularLocation>
</comment>
<reference evidence="10" key="3">
    <citation type="submission" date="2025-09" db="UniProtKB">
        <authorList>
            <consortium name="Ensembl"/>
        </authorList>
    </citation>
    <scope>IDENTIFICATION</scope>
</reference>
<evidence type="ECO:0000256" key="1">
    <source>
        <dbReference type="ARBA" id="ARBA00004613"/>
    </source>
</evidence>
<evidence type="ECO:0000313" key="11">
    <source>
        <dbReference type="Proteomes" id="UP000291000"/>
    </source>
</evidence>
<keyword evidence="5 7" id="KW-1015">Disulfide bond</keyword>
<protein>
    <recommendedName>
        <fullName evidence="9">Fibronectin type-II domain-containing protein</fullName>
    </recommendedName>
</protein>
<comment type="similarity">
    <text evidence="2">Belongs to the seminal plasma protein family.</text>
</comment>
<gene>
    <name evidence="10" type="primary">LOC108638072</name>
</gene>
<feature type="domain" description="Fibronectin type-II" evidence="9">
    <location>
        <begin position="103"/>
        <end position="151"/>
    </location>
</feature>
<feature type="disulfide bond" evidence="7">
    <location>
        <begin position="122"/>
        <end position="149"/>
    </location>
</feature>
<reference evidence="10 11" key="1">
    <citation type="submission" date="2016-04" db="EMBL/GenBank/DDBJ databases">
        <title>Polished mammalian reference genomes with single-molecule sequencing and chromosome conformation capture applied to the Capra hircus genome.</title>
        <authorList>
            <person name="Bickhart D.M."/>
            <person name="Koren S."/>
            <person name="Rosen B."/>
            <person name="Hastie A."/>
            <person name="Liachko I."/>
            <person name="Sullivan S.T."/>
            <person name="Burton J."/>
            <person name="Sayre B.L."/>
            <person name="Huson H.J."/>
            <person name="Lee J."/>
            <person name="Lam E."/>
            <person name="Kelley C.M."/>
            <person name="Hutchison J.L."/>
            <person name="Zhou Y."/>
            <person name="Sun J."/>
            <person name="Crisa A."/>
            <person name="Schwartz J.C."/>
            <person name="Hammond J.A."/>
            <person name="Schroeder S.G."/>
            <person name="Liu G.E."/>
            <person name="Dunham M."/>
            <person name="Shendure J."/>
            <person name="Sonstegard T.S."/>
            <person name="Phillippy A.M."/>
            <person name="Van Tassell C.P."/>
            <person name="Smith T.P."/>
        </authorList>
    </citation>
    <scope>NUCLEOTIDE SEQUENCE [LARGE SCALE GENOMIC DNA]</scope>
</reference>
<organism evidence="10 11">
    <name type="scientific">Capra hircus</name>
    <name type="common">Goat</name>
    <dbReference type="NCBI Taxonomy" id="9925"/>
    <lineage>
        <taxon>Eukaryota</taxon>
        <taxon>Metazoa</taxon>
        <taxon>Chordata</taxon>
        <taxon>Craniata</taxon>
        <taxon>Vertebrata</taxon>
        <taxon>Euteleostomi</taxon>
        <taxon>Mammalia</taxon>
        <taxon>Eutheria</taxon>
        <taxon>Laurasiatheria</taxon>
        <taxon>Artiodactyla</taxon>
        <taxon>Ruminantia</taxon>
        <taxon>Pecora</taxon>
        <taxon>Bovidae</taxon>
        <taxon>Caprinae</taxon>
        <taxon>Capra</taxon>
    </lineage>
</organism>
<keyword evidence="8" id="KW-0732">Signal</keyword>
<evidence type="ECO:0000256" key="7">
    <source>
        <dbReference type="PROSITE-ProRule" id="PRU00479"/>
    </source>
</evidence>
<dbReference type="GO" id="GO:1902492">
    <property type="term" value="P:positive regulation of sperm capacitation"/>
    <property type="evidence" value="ECO:0007669"/>
    <property type="project" value="UniProtKB-ARBA"/>
</dbReference>
<keyword evidence="4" id="KW-0677">Repeat</keyword>
<keyword evidence="6" id="KW-0278">Fertilization</keyword>
<evidence type="ECO:0000256" key="4">
    <source>
        <dbReference type="ARBA" id="ARBA00022737"/>
    </source>
</evidence>
<dbReference type="GO" id="GO:0048240">
    <property type="term" value="P:sperm capacitation"/>
    <property type="evidence" value="ECO:0007669"/>
    <property type="project" value="TreeGrafter"/>
</dbReference>
<dbReference type="Bgee" id="ENSCHIG00000018879">
    <property type="expression patterns" value="Expressed in testis and 1 other cell type or tissue"/>
</dbReference>
<dbReference type="GeneTree" id="ENSGT00940000164580"/>
<dbReference type="GO" id="GO:0007338">
    <property type="term" value="P:single fertilization"/>
    <property type="evidence" value="ECO:0007669"/>
    <property type="project" value="UniProtKB-KW"/>
</dbReference>